<gene>
    <name evidence="6" type="primary">bacD</name>
    <name evidence="6" type="ORF">DSM25559_4817</name>
</gene>
<evidence type="ECO:0000313" key="6">
    <source>
        <dbReference type="EMBL" id="SCX35134.1"/>
    </source>
</evidence>
<name>A0A1R3U1T4_9HYPH</name>
<dbReference type="PANTHER" id="PTHR43585">
    <property type="entry name" value="FUMIPYRROLE BIOSYNTHESIS PROTEIN C"/>
    <property type="match status" value="1"/>
</dbReference>
<evidence type="ECO:0000256" key="4">
    <source>
        <dbReference type="PROSITE-ProRule" id="PRU00409"/>
    </source>
</evidence>
<reference evidence="7" key="1">
    <citation type="submission" date="2016-10" db="EMBL/GenBank/DDBJ databases">
        <authorList>
            <person name="Wibberg D."/>
        </authorList>
    </citation>
    <scope>NUCLEOTIDE SEQUENCE [LARGE SCALE GENOMIC DNA]</scope>
</reference>
<dbReference type="Pfam" id="PF13535">
    <property type="entry name" value="ATP-grasp_4"/>
    <property type="match status" value="1"/>
</dbReference>
<dbReference type="GO" id="GO:0046872">
    <property type="term" value="F:metal ion binding"/>
    <property type="evidence" value="ECO:0007669"/>
    <property type="project" value="InterPro"/>
</dbReference>
<dbReference type="InterPro" id="IPR040570">
    <property type="entry name" value="LAL_C2"/>
</dbReference>
<keyword evidence="1 6" id="KW-0436">Ligase</keyword>
<dbReference type="Gene3D" id="3.30.470.20">
    <property type="entry name" value="ATP-grasp fold, B domain"/>
    <property type="match status" value="1"/>
</dbReference>
<dbReference type="GO" id="GO:0005524">
    <property type="term" value="F:ATP binding"/>
    <property type="evidence" value="ECO:0007669"/>
    <property type="project" value="UniProtKB-UniRule"/>
</dbReference>
<dbReference type="InterPro" id="IPR052032">
    <property type="entry name" value="ATP-dep_AA_Ligase"/>
</dbReference>
<dbReference type="InterPro" id="IPR011761">
    <property type="entry name" value="ATP-grasp"/>
</dbReference>
<dbReference type="Proteomes" id="UP000187891">
    <property type="component" value="Unassembled WGS sequence"/>
</dbReference>
<evidence type="ECO:0000256" key="2">
    <source>
        <dbReference type="ARBA" id="ARBA00022741"/>
    </source>
</evidence>
<dbReference type="AlphaFoldDB" id="A0A1R3U1T4"/>
<dbReference type="InterPro" id="IPR041472">
    <property type="entry name" value="BL00235/CARNS1_N"/>
</dbReference>
<feature type="domain" description="ATP-grasp" evidence="5">
    <location>
        <begin position="120"/>
        <end position="312"/>
    </location>
</feature>
<evidence type="ECO:0000313" key="7">
    <source>
        <dbReference type="Proteomes" id="UP000187891"/>
    </source>
</evidence>
<keyword evidence="2 4" id="KW-0547">Nucleotide-binding</keyword>
<protein>
    <submittedName>
        <fullName evidence="6">Alanine-anticapsin ligase BacD</fullName>
    </submittedName>
</protein>
<evidence type="ECO:0000256" key="3">
    <source>
        <dbReference type="ARBA" id="ARBA00022840"/>
    </source>
</evidence>
<dbReference type="EMBL" id="FMUE01000019">
    <property type="protein sequence ID" value="SCX35134.1"/>
    <property type="molecule type" value="Genomic_DNA"/>
</dbReference>
<dbReference type="GO" id="GO:0016874">
    <property type="term" value="F:ligase activity"/>
    <property type="evidence" value="ECO:0007669"/>
    <property type="project" value="UniProtKB-KW"/>
</dbReference>
<evidence type="ECO:0000256" key="1">
    <source>
        <dbReference type="ARBA" id="ARBA00022598"/>
    </source>
</evidence>
<organism evidence="6 7">
    <name type="scientific">Agrobacterium rosae</name>
    <dbReference type="NCBI Taxonomy" id="1972867"/>
    <lineage>
        <taxon>Bacteria</taxon>
        <taxon>Pseudomonadati</taxon>
        <taxon>Pseudomonadota</taxon>
        <taxon>Alphaproteobacteria</taxon>
        <taxon>Hyphomicrobiales</taxon>
        <taxon>Rhizobiaceae</taxon>
        <taxon>Rhizobium/Agrobacterium group</taxon>
        <taxon>Agrobacterium</taxon>
    </lineage>
</organism>
<dbReference type="SUPFAM" id="SSF56059">
    <property type="entry name" value="Glutathione synthetase ATP-binding domain-like"/>
    <property type="match status" value="1"/>
</dbReference>
<accession>A0A1R3U1T4</accession>
<sequence length="408" mass="44877">MGISKMPAFSRRRVILIRPLPQREMAVRTLLRSGIELVIVDEPNSPLSSMGDHLIPVESIRDEAAVERAILDYHAALPIDGIITFLDYLLPLVGRLNERLGLRGKTEASAWRCFHKLKQRHALEAAGVPGPAFESVDSLQALYATAEKIKFPFVLKPVDRSASKGVSLVENKDQLEQAMGFALSEGWGGGFIAEAYLDGLEHGVDVMTRNGKSVAIAVSDKTFLPGRFFVRDAHWMPSRLDHNVQTVMSQTAVAAVDALGVNNCITHVQLRLTIEGPKVVEVNGRVTGGFNVDMLERTTGINLYKTELQLVLGDVPDVEPTRSNFASLRELIDGEGRLEAIQLNDLPYSTSHLAVLQTYVEPGDQLEPAVHGNNARGVIMAWGSSQAEVEQEITRLVRQVNFRTSTLE</sequence>
<proteinExistence type="predicted"/>
<dbReference type="Gene3D" id="3.40.50.20">
    <property type="match status" value="1"/>
</dbReference>
<dbReference type="Pfam" id="PF18603">
    <property type="entry name" value="LAL_C2"/>
    <property type="match status" value="1"/>
</dbReference>
<dbReference type="STRING" id="1907666.DSM25559_4817"/>
<dbReference type="PANTHER" id="PTHR43585:SF2">
    <property type="entry name" value="ATP-GRASP ENZYME FSQD"/>
    <property type="match status" value="1"/>
</dbReference>
<dbReference type="Pfam" id="PF18130">
    <property type="entry name" value="ATPgrasp_N"/>
    <property type="match status" value="1"/>
</dbReference>
<keyword evidence="3 4" id="KW-0067">ATP-binding</keyword>
<evidence type="ECO:0000259" key="5">
    <source>
        <dbReference type="PROSITE" id="PS50975"/>
    </source>
</evidence>
<dbReference type="PROSITE" id="PS50975">
    <property type="entry name" value="ATP_GRASP"/>
    <property type="match status" value="1"/>
</dbReference>